<dbReference type="AlphaFoldDB" id="A0A0C9TJE2"/>
<reference evidence="1 2" key="1">
    <citation type="submission" date="2014-06" db="EMBL/GenBank/DDBJ databases">
        <authorList>
            <consortium name="DOE Joint Genome Institute"/>
            <person name="Kuo A."/>
            <person name="Kohler A."/>
            <person name="Nagy L.G."/>
            <person name="Floudas D."/>
            <person name="Copeland A."/>
            <person name="Barry K.W."/>
            <person name="Cichocki N."/>
            <person name="Veneault-Fourrey C."/>
            <person name="LaButti K."/>
            <person name="Lindquist E.A."/>
            <person name="Lipzen A."/>
            <person name="Lundell T."/>
            <person name="Morin E."/>
            <person name="Murat C."/>
            <person name="Sun H."/>
            <person name="Tunlid A."/>
            <person name="Henrissat B."/>
            <person name="Grigoriev I.V."/>
            <person name="Hibbett D.S."/>
            <person name="Martin F."/>
            <person name="Nordberg H.P."/>
            <person name="Cantor M.N."/>
            <person name="Hua S.X."/>
        </authorList>
    </citation>
    <scope>NUCLEOTIDE SEQUENCE [LARGE SCALE GENOMIC DNA]</scope>
    <source>
        <strain evidence="1 2">ATCC 200175</strain>
    </source>
</reference>
<keyword evidence="2" id="KW-1185">Reference proteome</keyword>
<dbReference type="EMBL" id="KN819884">
    <property type="protein sequence ID" value="KIJ07461.1"/>
    <property type="molecule type" value="Genomic_DNA"/>
</dbReference>
<sequence length="184" mass="20941">MSLLVAQEEHLENLDIRSRLEELGHIDLNNLQGHDCADILEGGATQHLINILIENDEQDSPKQLTSSILARPKKIPQRIQTKVDVEYDPVHHYPPNLGIQLFGGTQDDGELPTRFAAWCRLVSLPECQEIPKTNFDSLYYPGDTPTDDMSCPYENCTKKDLRERYISTSATRPRGRNLQMLDLN</sequence>
<accession>A0A0C9TJE2</accession>
<evidence type="ECO:0000313" key="2">
    <source>
        <dbReference type="Proteomes" id="UP000053647"/>
    </source>
</evidence>
<proteinExistence type="predicted"/>
<name>A0A0C9TJE2_PAXIN</name>
<organism evidence="1 2">
    <name type="scientific">Paxillus involutus ATCC 200175</name>
    <dbReference type="NCBI Taxonomy" id="664439"/>
    <lineage>
        <taxon>Eukaryota</taxon>
        <taxon>Fungi</taxon>
        <taxon>Dikarya</taxon>
        <taxon>Basidiomycota</taxon>
        <taxon>Agaricomycotina</taxon>
        <taxon>Agaricomycetes</taxon>
        <taxon>Agaricomycetidae</taxon>
        <taxon>Boletales</taxon>
        <taxon>Paxilineae</taxon>
        <taxon>Paxillaceae</taxon>
        <taxon>Paxillus</taxon>
    </lineage>
</organism>
<protein>
    <submittedName>
        <fullName evidence="1">Uncharacterized protein</fullName>
    </submittedName>
</protein>
<gene>
    <name evidence="1" type="ORF">PAXINDRAFT_19351</name>
</gene>
<dbReference type="HOGENOM" id="CLU_1468645_0_0_1"/>
<evidence type="ECO:0000313" key="1">
    <source>
        <dbReference type="EMBL" id="KIJ07461.1"/>
    </source>
</evidence>
<dbReference type="Proteomes" id="UP000053647">
    <property type="component" value="Unassembled WGS sequence"/>
</dbReference>
<reference evidence="2" key="2">
    <citation type="submission" date="2015-01" db="EMBL/GenBank/DDBJ databases">
        <title>Evolutionary Origins and Diversification of the Mycorrhizal Mutualists.</title>
        <authorList>
            <consortium name="DOE Joint Genome Institute"/>
            <consortium name="Mycorrhizal Genomics Consortium"/>
            <person name="Kohler A."/>
            <person name="Kuo A."/>
            <person name="Nagy L.G."/>
            <person name="Floudas D."/>
            <person name="Copeland A."/>
            <person name="Barry K.W."/>
            <person name="Cichocki N."/>
            <person name="Veneault-Fourrey C."/>
            <person name="LaButti K."/>
            <person name="Lindquist E.A."/>
            <person name="Lipzen A."/>
            <person name="Lundell T."/>
            <person name="Morin E."/>
            <person name="Murat C."/>
            <person name="Riley R."/>
            <person name="Ohm R."/>
            <person name="Sun H."/>
            <person name="Tunlid A."/>
            <person name="Henrissat B."/>
            <person name="Grigoriev I.V."/>
            <person name="Hibbett D.S."/>
            <person name="Martin F."/>
        </authorList>
    </citation>
    <scope>NUCLEOTIDE SEQUENCE [LARGE SCALE GENOMIC DNA]</scope>
    <source>
        <strain evidence="2">ATCC 200175</strain>
    </source>
</reference>